<evidence type="ECO:0000256" key="3">
    <source>
        <dbReference type="ARBA" id="ARBA00008198"/>
    </source>
</evidence>
<dbReference type="AlphaFoldDB" id="A0A9E7V7K3"/>
<keyword evidence="10" id="KW-0934">Plastid</keyword>
<feature type="transmembrane region" description="Helical" evidence="9">
    <location>
        <begin position="36"/>
        <end position="60"/>
    </location>
</feature>
<reference evidence="10" key="1">
    <citation type="journal article" date="2022" name="Plant Direct">
        <title>The plastomes of Hyalomonas oviformis and Hyalogonium fusiforme evolved dissimilar architectures after the loss of photosynthesis.</title>
        <authorList>
            <person name="DeShaw A.E."/>
            <person name="Figueroa-Martinez F."/>
            <person name="Proschold T."/>
            <person name="Lorenz M."/>
            <person name="Nedelcu A.M."/>
            <person name="Smith D.R."/>
            <person name="Reyes-Prieto A."/>
        </authorList>
    </citation>
    <scope>NUCLEOTIDE SEQUENCE</scope>
    <source>
        <strain evidence="10">SAG 62-1c</strain>
    </source>
</reference>
<evidence type="ECO:0000256" key="8">
    <source>
        <dbReference type="ARBA" id="ARBA00023136"/>
    </source>
</evidence>
<protein>
    <recommendedName>
        <fullName evidence="4">Photosystem I assembly protein Ycf4</fullName>
    </recommendedName>
</protein>
<proteinExistence type="inferred from homology"/>
<comment type="subcellular location">
    <subcellularLocation>
        <location evidence="2">Membrane</location>
        <topology evidence="2">Multi-pass membrane protein</topology>
    </subcellularLocation>
</comment>
<evidence type="ECO:0000256" key="5">
    <source>
        <dbReference type="ARBA" id="ARBA00022531"/>
    </source>
</evidence>
<geneLocation type="plastid" evidence="10"/>
<dbReference type="GO" id="GO:0015979">
    <property type="term" value="P:photosynthesis"/>
    <property type="evidence" value="ECO:0007669"/>
    <property type="project" value="UniProtKB-KW"/>
</dbReference>
<name>A0A9E7V7K3_9CHLO</name>
<dbReference type="EMBL" id="OP597722">
    <property type="protein sequence ID" value="UZA61440.1"/>
    <property type="molecule type" value="Genomic_DNA"/>
</dbReference>
<feature type="transmembrane region" description="Helical" evidence="9">
    <location>
        <begin position="81"/>
        <end position="106"/>
    </location>
</feature>
<organism evidence="10">
    <name type="scientific">Hyalogonium fusiforme</name>
    <dbReference type="NCBI Taxonomy" id="2926373"/>
    <lineage>
        <taxon>Eukaryota</taxon>
        <taxon>Viridiplantae</taxon>
        <taxon>Chlorophyta</taxon>
        <taxon>core chlorophytes</taxon>
        <taxon>Chlorophyceae</taxon>
        <taxon>CS clade</taxon>
        <taxon>Chlamydomonadales</taxon>
        <taxon>Haematococcaceae</taxon>
        <taxon>Hyalogonium</taxon>
    </lineage>
</organism>
<evidence type="ECO:0000313" key="10">
    <source>
        <dbReference type="EMBL" id="UZA61440.1"/>
    </source>
</evidence>
<evidence type="ECO:0000256" key="1">
    <source>
        <dbReference type="ARBA" id="ARBA00002862"/>
    </source>
</evidence>
<sequence length="127" mass="14446">MSCAGRFKPNFLESRMHSNVQVRFGNEFFIKQYGGFSFMCILLGSSGFLLSGISSCSASLKEMNILAFLQVYSPRPVEGDVSFFSQGLIMCFYGTLGFLLSFYWWFNIFWNVGSGFVRRFQAIINVT</sequence>
<evidence type="ECO:0000256" key="9">
    <source>
        <dbReference type="SAM" id="Phobius"/>
    </source>
</evidence>
<dbReference type="Pfam" id="PF02392">
    <property type="entry name" value="Ycf4"/>
    <property type="match status" value="1"/>
</dbReference>
<evidence type="ECO:0000256" key="2">
    <source>
        <dbReference type="ARBA" id="ARBA00004141"/>
    </source>
</evidence>
<keyword evidence="8 9" id="KW-0472">Membrane</keyword>
<accession>A0A9E7V7K3</accession>
<keyword evidence="7 9" id="KW-1133">Transmembrane helix</keyword>
<keyword evidence="5" id="KW-0602">Photosynthesis</keyword>
<dbReference type="InterPro" id="IPR003359">
    <property type="entry name" value="PSI_Ycf4_assembly"/>
</dbReference>
<gene>
    <name evidence="10" type="primary">ycf4</name>
</gene>
<comment type="function">
    <text evidence="1">Seems to be required for the assembly of the photosystem I complex.</text>
</comment>
<evidence type="ECO:0000256" key="7">
    <source>
        <dbReference type="ARBA" id="ARBA00022989"/>
    </source>
</evidence>
<evidence type="ECO:0000256" key="4">
    <source>
        <dbReference type="ARBA" id="ARBA00015395"/>
    </source>
</evidence>
<comment type="similarity">
    <text evidence="3">Belongs to the Ycf4 family.</text>
</comment>
<evidence type="ECO:0000256" key="6">
    <source>
        <dbReference type="ARBA" id="ARBA00022692"/>
    </source>
</evidence>
<dbReference type="GO" id="GO:0009522">
    <property type="term" value="C:photosystem I"/>
    <property type="evidence" value="ECO:0007669"/>
    <property type="project" value="InterPro"/>
</dbReference>
<keyword evidence="6 9" id="KW-0812">Transmembrane</keyword>